<keyword evidence="3" id="KW-1185">Reference proteome</keyword>
<dbReference type="Proteomes" id="UP001066276">
    <property type="component" value="Chromosome 10"/>
</dbReference>
<reference evidence="2" key="1">
    <citation type="journal article" date="2022" name="bioRxiv">
        <title>Sequencing and chromosome-scale assembly of the giantPleurodeles waltlgenome.</title>
        <authorList>
            <person name="Brown T."/>
            <person name="Elewa A."/>
            <person name="Iarovenko S."/>
            <person name="Subramanian E."/>
            <person name="Araus A.J."/>
            <person name="Petzold A."/>
            <person name="Susuki M."/>
            <person name="Suzuki K.-i.T."/>
            <person name="Hayashi T."/>
            <person name="Toyoda A."/>
            <person name="Oliveira C."/>
            <person name="Osipova E."/>
            <person name="Leigh N.D."/>
            <person name="Simon A."/>
            <person name="Yun M.H."/>
        </authorList>
    </citation>
    <scope>NUCLEOTIDE SEQUENCE</scope>
    <source>
        <strain evidence="2">20211129_DDA</strain>
        <tissue evidence="2">Liver</tissue>
    </source>
</reference>
<accession>A0AAV7M6C5</accession>
<evidence type="ECO:0000313" key="2">
    <source>
        <dbReference type="EMBL" id="KAJ1098119.1"/>
    </source>
</evidence>
<comment type="caution">
    <text evidence="2">The sequence shown here is derived from an EMBL/GenBank/DDBJ whole genome shotgun (WGS) entry which is preliminary data.</text>
</comment>
<gene>
    <name evidence="2" type="ORF">NDU88_003235</name>
</gene>
<sequence length="89" mass="9993">MYAADPVSLKDNLHRQESAPASRSNWVGRSRPMTRVVCTQGGARISLLLFVCPTTARGRHQLRKRHGHPTGPNFTSGPWEPINCFTRPR</sequence>
<protein>
    <submittedName>
        <fullName evidence="2">Uncharacterized protein</fullName>
    </submittedName>
</protein>
<evidence type="ECO:0000313" key="3">
    <source>
        <dbReference type="Proteomes" id="UP001066276"/>
    </source>
</evidence>
<dbReference type="EMBL" id="JANPWB010000014">
    <property type="protein sequence ID" value="KAJ1098119.1"/>
    <property type="molecule type" value="Genomic_DNA"/>
</dbReference>
<feature type="region of interest" description="Disordered" evidence="1">
    <location>
        <begin position="61"/>
        <end position="80"/>
    </location>
</feature>
<evidence type="ECO:0000256" key="1">
    <source>
        <dbReference type="SAM" id="MobiDB-lite"/>
    </source>
</evidence>
<name>A0AAV7M6C5_PLEWA</name>
<organism evidence="2 3">
    <name type="scientific">Pleurodeles waltl</name>
    <name type="common">Iberian ribbed newt</name>
    <dbReference type="NCBI Taxonomy" id="8319"/>
    <lineage>
        <taxon>Eukaryota</taxon>
        <taxon>Metazoa</taxon>
        <taxon>Chordata</taxon>
        <taxon>Craniata</taxon>
        <taxon>Vertebrata</taxon>
        <taxon>Euteleostomi</taxon>
        <taxon>Amphibia</taxon>
        <taxon>Batrachia</taxon>
        <taxon>Caudata</taxon>
        <taxon>Salamandroidea</taxon>
        <taxon>Salamandridae</taxon>
        <taxon>Pleurodelinae</taxon>
        <taxon>Pleurodeles</taxon>
    </lineage>
</organism>
<dbReference type="AlphaFoldDB" id="A0AAV7M6C5"/>
<proteinExistence type="predicted"/>
<feature type="region of interest" description="Disordered" evidence="1">
    <location>
        <begin position="1"/>
        <end position="26"/>
    </location>
</feature>